<dbReference type="GO" id="GO:0140078">
    <property type="term" value="F:class I DNA-(apurinic or apyrimidinic site) endonuclease activity"/>
    <property type="evidence" value="ECO:0007669"/>
    <property type="project" value="UniProtKB-EC"/>
</dbReference>
<dbReference type="RefSeq" id="XP_005709860.1">
    <property type="nucleotide sequence ID" value="XM_005709803.1"/>
</dbReference>
<dbReference type="GeneID" id="17317589"/>
<evidence type="ECO:0000313" key="6">
    <source>
        <dbReference type="EMBL" id="CDF39566.1"/>
    </source>
</evidence>
<dbReference type="InterPro" id="IPR023170">
    <property type="entry name" value="HhH_base_excis_C"/>
</dbReference>
<dbReference type="PhylomeDB" id="R7QQ21"/>
<dbReference type="InterPro" id="IPR011257">
    <property type="entry name" value="DNA_glycosylase"/>
</dbReference>
<organism evidence="6 7">
    <name type="scientific">Chondrus crispus</name>
    <name type="common">Carrageen Irish moss</name>
    <name type="synonym">Polymorpha crispa</name>
    <dbReference type="NCBI Taxonomy" id="2769"/>
    <lineage>
        <taxon>Eukaryota</taxon>
        <taxon>Rhodophyta</taxon>
        <taxon>Florideophyceae</taxon>
        <taxon>Rhodymeniophycidae</taxon>
        <taxon>Gigartinales</taxon>
        <taxon>Gigartinaceae</taxon>
        <taxon>Chondrus</taxon>
    </lineage>
</organism>
<dbReference type="GO" id="GO:0006285">
    <property type="term" value="P:base-excision repair, AP site formation"/>
    <property type="evidence" value="ECO:0007669"/>
    <property type="project" value="TreeGrafter"/>
</dbReference>
<dbReference type="Proteomes" id="UP000012073">
    <property type="component" value="Unassembled WGS sequence"/>
</dbReference>
<gene>
    <name evidence="6" type="ORF">CHC_T00006651001</name>
</gene>
<keyword evidence="7" id="KW-1185">Reference proteome</keyword>
<dbReference type="AlphaFoldDB" id="R7QQ21"/>
<evidence type="ECO:0000256" key="1">
    <source>
        <dbReference type="ARBA" id="ARBA00010679"/>
    </source>
</evidence>
<evidence type="ECO:0000256" key="4">
    <source>
        <dbReference type="SAM" id="MobiDB-lite"/>
    </source>
</evidence>
<feature type="region of interest" description="Disordered" evidence="4">
    <location>
        <begin position="180"/>
        <end position="199"/>
    </location>
</feature>
<comment type="catalytic activity">
    <reaction evidence="3">
        <text>2'-deoxyribonucleotide-(2'-deoxyribose 5'-phosphate)-2'-deoxyribonucleotide-DNA = a 3'-end 2'-deoxyribonucleotide-(2,3-dehydro-2,3-deoxyribose 5'-phosphate)-DNA + a 5'-end 5'-phospho-2'-deoxyribonucleoside-DNA + H(+)</text>
        <dbReference type="Rhea" id="RHEA:66592"/>
        <dbReference type="Rhea" id="RHEA-COMP:13180"/>
        <dbReference type="Rhea" id="RHEA-COMP:16897"/>
        <dbReference type="Rhea" id="RHEA-COMP:17067"/>
        <dbReference type="ChEBI" id="CHEBI:15378"/>
        <dbReference type="ChEBI" id="CHEBI:136412"/>
        <dbReference type="ChEBI" id="CHEBI:157695"/>
        <dbReference type="ChEBI" id="CHEBI:167181"/>
        <dbReference type="EC" id="4.2.99.18"/>
    </reaction>
</comment>
<dbReference type="KEGG" id="ccp:CHC_T00006651001"/>
<evidence type="ECO:0000313" key="7">
    <source>
        <dbReference type="Proteomes" id="UP000012073"/>
    </source>
</evidence>
<dbReference type="InterPro" id="IPR003265">
    <property type="entry name" value="HhH-GPD_domain"/>
</dbReference>
<protein>
    <recommendedName>
        <fullName evidence="2">DNA-(apurinic or apyrimidinic site) lyase</fullName>
        <ecNumber evidence="2">4.2.99.18</ecNumber>
    </recommendedName>
</protein>
<dbReference type="Gene3D" id="1.10.1670.10">
    <property type="entry name" value="Helix-hairpin-Helix base-excision DNA repair enzymes (C-terminal)"/>
    <property type="match status" value="1"/>
</dbReference>
<dbReference type="OrthoDB" id="238681at2759"/>
<accession>R7QQ21</accession>
<reference evidence="7" key="1">
    <citation type="journal article" date="2013" name="Proc. Natl. Acad. Sci. U.S.A.">
        <title>Genome structure and metabolic features in the red seaweed Chondrus crispus shed light on evolution of the Archaeplastida.</title>
        <authorList>
            <person name="Collen J."/>
            <person name="Porcel B."/>
            <person name="Carre W."/>
            <person name="Ball S.G."/>
            <person name="Chaparro C."/>
            <person name="Tonon T."/>
            <person name="Barbeyron T."/>
            <person name="Michel G."/>
            <person name="Noel B."/>
            <person name="Valentin K."/>
            <person name="Elias M."/>
            <person name="Artiguenave F."/>
            <person name="Arun A."/>
            <person name="Aury J.M."/>
            <person name="Barbosa-Neto J.F."/>
            <person name="Bothwell J.H."/>
            <person name="Bouget F.Y."/>
            <person name="Brillet L."/>
            <person name="Cabello-Hurtado F."/>
            <person name="Capella-Gutierrez S."/>
            <person name="Charrier B."/>
            <person name="Cladiere L."/>
            <person name="Cock J.M."/>
            <person name="Coelho S.M."/>
            <person name="Colleoni C."/>
            <person name="Czjzek M."/>
            <person name="Da Silva C."/>
            <person name="Delage L."/>
            <person name="Denoeud F."/>
            <person name="Deschamps P."/>
            <person name="Dittami S.M."/>
            <person name="Gabaldon T."/>
            <person name="Gachon C.M."/>
            <person name="Groisillier A."/>
            <person name="Herve C."/>
            <person name="Jabbari K."/>
            <person name="Katinka M."/>
            <person name="Kloareg B."/>
            <person name="Kowalczyk N."/>
            <person name="Labadie K."/>
            <person name="Leblanc C."/>
            <person name="Lopez P.J."/>
            <person name="McLachlan D.H."/>
            <person name="Meslet-Cladiere L."/>
            <person name="Moustafa A."/>
            <person name="Nehr Z."/>
            <person name="Nyvall Collen P."/>
            <person name="Panaud O."/>
            <person name="Partensky F."/>
            <person name="Poulain J."/>
            <person name="Rensing S.A."/>
            <person name="Rousvoal S."/>
            <person name="Samson G."/>
            <person name="Symeonidi A."/>
            <person name="Weissenbach J."/>
            <person name="Zambounis A."/>
            <person name="Wincker P."/>
            <person name="Boyen C."/>
        </authorList>
    </citation>
    <scope>NUCLEOTIDE SEQUENCE [LARGE SCALE GENOMIC DNA]</scope>
    <source>
        <strain evidence="7">cv. Stackhouse</strain>
    </source>
</reference>
<dbReference type="STRING" id="2769.R7QQ21"/>
<dbReference type="SUPFAM" id="SSF48150">
    <property type="entry name" value="DNA-glycosylase"/>
    <property type="match status" value="1"/>
</dbReference>
<feature type="region of interest" description="Disordered" evidence="4">
    <location>
        <begin position="274"/>
        <end position="310"/>
    </location>
</feature>
<evidence type="ECO:0000259" key="5">
    <source>
        <dbReference type="SMART" id="SM00478"/>
    </source>
</evidence>
<comment type="similarity">
    <text evidence="1">Belongs to the type-1 OGG1 family.</text>
</comment>
<feature type="compositionally biased region" description="Basic residues" evidence="4">
    <location>
        <begin position="187"/>
        <end position="199"/>
    </location>
</feature>
<proteinExistence type="inferred from homology"/>
<dbReference type="EC" id="4.2.99.18" evidence="2"/>
<dbReference type="GO" id="GO:0034039">
    <property type="term" value="F:8-oxo-7,8-dihydroguanine DNA N-glycosylase activity"/>
    <property type="evidence" value="ECO:0007669"/>
    <property type="project" value="TreeGrafter"/>
</dbReference>
<dbReference type="EMBL" id="HG002054">
    <property type="protein sequence ID" value="CDF39566.1"/>
    <property type="molecule type" value="Genomic_DNA"/>
</dbReference>
<dbReference type="Gene3D" id="1.10.340.30">
    <property type="entry name" value="Hypothetical protein, domain 2"/>
    <property type="match status" value="1"/>
</dbReference>
<dbReference type="SMART" id="SM00478">
    <property type="entry name" value="ENDO3c"/>
    <property type="match status" value="1"/>
</dbReference>
<dbReference type="PANTHER" id="PTHR10242">
    <property type="entry name" value="8-OXOGUANINE DNA GLYCOSYLASE"/>
    <property type="match status" value="1"/>
</dbReference>
<feature type="compositionally biased region" description="Polar residues" evidence="4">
    <location>
        <begin position="274"/>
        <end position="285"/>
    </location>
</feature>
<dbReference type="InterPro" id="IPR052054">
    <property type="entry name" value="Oxidative_DNA_repair_enzyme"/>
</dbReference>
<dbReference type="PANTHER" id="PTHR10242:SF2">
    <property type="entry name" value="N-GLYCOSYLASE_DNA LYASE"/>
    <property type="match status" value="1"/>
</dbReference>
<sequence length="310" mass="33927">MVTRLAARYGESVGEHAGRPHFVFPPVHVLAAEATEEALREDGFGYRAKFVVGTAAMLHDDAAKAGLSAEELLCSYRALPRKEVARRLVKYPGVGRKVASCAALFSLDQLGEIPCDTHIWQIATSRYMPELKQKSLTERVYDQVGDFFRARFGEEDAGLAQTMLFVGELAEFKGLAEARDGKPAGGKGRKRKVKKRKARVGKVEKKKEKIKCEKMETCLAKGEDYVLRKPSAKSVTNGLASKKRVRAASKAENEMVVVEAKKEENTFVAVNTSEEAAGASVTTGKPYSDEAPAKRLKAESLPIETCSDTV</sequence>
<dbReference type="Gramene" id="CDF39566">
    <property type="protein sequence ID" value="CDF39566"/>
    <property type="gene ID" value="CHC_T00006651001"/>
</dbReference>
<name>R7QQ21_CHOCR</name>
<feature type="domain" description="HhH-GPD" evidence="5">
    <location>
        <begin position="3"/>
        <end position="169"/>
    </location>
</feature>
<dbReference type="GO" id="GO:0005634">
    <property type="term" value="C:nucleus"/>
    <property type="evidence" value="ECO:0007669"/>
    <property type="project" value="TreeGrafter"/>
</dbReference>
<evidence type="ECO:0000256" key="2">
    <source>
        <dbReference type="ARBA" id="ARBA00012720"/>
    </source>
</evidence>
<evidence type="ECO:0000256" key="3">
    <source>
        <dbReference type="ARBA" id="ARBA00044632"/>
    </source>
</evidence>
<feature type="compositionally biased region" description="Basic and acidic residues" evidence="4">
    <location>
        <begin position="287"/>
        <end position="298"/>
    </location>
</feature>